<feature type="domain" description="DUF418" evidence="2">
    <location>
        <begin position="223"/>
        <end position="388"/>
    </location>
</feature>
<feature type="transmembrane region" description="Helical" evidence="1">
    <location>
        <begin position="31"/>
        <end position="48"/>
    </location>
</feature>
<feature type="transmembrane region" description="Helical" evidence="1">
    <location>
        <begin position="109"/>
        <end position="142"/>
    </location>
</feature>
<dbReference type="PANTHER" id="PTHR30590:SF2">
    <property type="entry name" value="INNER MEMBRANE PROTEIN"/>
    <property type="match status" value="1"/>
</dbReference>
<gene>
    <name evidence="3" type="ORF">FHU36_004691</name>
</gene>
<feature type="transmembrane region" description="Helical" evidence="1">
    <location>
        <begin position="272"/>
        <end position="300"/>
    </location>
</feature>
<feature type="transmembrane region" description="Helical" evidence="1">
    <location>
        <begin position="244"/>
        <end position="266"/>
    </location>
</feature>
<keyword evidence="1" id="KW-1133">Transmembrane helix</keyword>
<keyword evidence="4" id="KW-1185">Reference proteome</keyword>
<feature type="transmembrane region" description="Helical" evidence="1">
    <location>
        <begin position="201"/>
        <end position="223"/>
    </location>
</feature>
<proteinExistence type="predicted"/>
<comment type="caution">
    <text evidence="3">The sequence shown here is derived from an EMBL/GenBank/DDBJ whole genome shotgun (WGS) entry which is preliminary data.</text>
</comment>
<dbReference type="Proteomes" id="UP000583800">
    <property type="component" value="Unassembled WGS sequence"/>
</dbReference>
<feature type="transmembrane region" description="Helical" evidence="1">
    <location>
        <begin position="148"/>
        <end position="170"/>
    </location>
</feature>
<sequence>MVNHSIPASTARDGMLDTPGRVPAPDLARGFMLLAIAFAHAPLFVLTLDRGDPVANDVINVFHNFFVNNHARPMFAFLFGYSLVQLLNRRMERGGDWVRTRTLLRRRGWWLVAIGFVHMAVLAPIDILAAYGLSAVLLVGLLRAKDATLLWTAGIGLVPATALAGFATWYPMAHDSSPYGAGSIAAGADGPWALLAERLQVWPFALITGVLMVIPGVLVGVWAARRRLLDEPVRHRGYLRNAAIVTLSLSVLGALPAGLVQLGVWAEASAGALWFAALAQPLTGYAGGIGMAAVIGLIAIPAGRGPNRFATVVQALGQRSMSLYLFQSVVFVLVFYPYGLALQDDLGLAGATGVAAATWVVSVALAELMRRAGYRGPAEILLRRLAYR</sequence>
<keyword evidence="1" id="KW-0472">Membrane</keyword>
<dbReference type="AlphaFoldDB" id="A0A7X0C6S3"/>
<dbReference type="InterPro" id="IPR007349">
    <property type="entry name" value="DUF418"/>
</dbReference>
<accession>A0A7X0C6S3</accession>
<organism evidence="3 4">
    <name type="scientific">Nonomuraea muscovyensis</name>
    <dbReference type="NCBI Taxonomy" id="1124761"/>
    <lineage>
        <taxon>Bacteria</taxon>
        <taxon>Bacillati</taxon>
        <taxon>Actinomycetota</taxon>
        <taxon>Actinomycetes</taxon>
        <taxon>Streptosporangiales</taxon>
        <taxon>Streptosporangiaceae</taxon>
        <taxon>Nonomuraea</taxon>
    </lineage>
</organism>
<feature type="transmembrane region" description="Helical" evidence="1">
    <location>
        <begin position="346"/>
        <end position="366"/>
    </location>
</feature>
<dbReference type="EMBL" id="JACHJB010000002">
    <property type="protein sequence ID" value="MBB6348146.1"/>
    <property type="molecule type" value="Genomic_DNA"/>
</dbReference>
<keyword evidence="1" id="KW-0812">Transmembrane</keyword>
<evidence type="ECO:0000313" key="4">
    <source>
        <dbReference type="Proteomes" id="UP000583800"/>
    </source>
</evidence>
<feature type="transmembrane region" description="Helical" evidence="1">
    <location>
        <begin position="321"/>
        <end position="340"/>
    </location>
</feature>
<dbReference type="RefSeq" id="WP_312891749.1">
    <property type="nucleotide sequence ID" value="NZ_JACHJB010000002.1"/>
</dbReference>
<name>A0A7X0C6S3_9ACTN</name>
<reference evidence="3 4" key="1">
    <citation type="submission" date="2020-08" db="EMBL/GenBank/DDBJ databases">
        <title>Sequencing the genomes of 1000 actinobacteria strains.</title>
        <authorList>
            <person name="Klenk H.-P."/>
        </authorList>
    </citation>
    <scope>NUCLEOTIDE SEQUENCE [LARGE SCALE GENOMIC DNA]</scope>
    <source>
        <strain evidence="3 4">DSM 45913</strain>
    </source>
</reference>
<evidence type="ECO:0000313" key="3">
    <source>
        <dbReference type="EMBL" id="MBB6348146.1"/>
    </source>
</evidence>
<protein>
    <submittedName>
        <fullName evidence="3">Putative membrane protein YeiB</fullName>
    </submittedName>
</protein>
<evidence type="ECO:0000259" key="2">
    <source>
        <dbReference type="Pfam" id="PF04235"/>
    </source>
</evidence>
<evidence type="ECO:0000256" key="1">
    <source>
        <dbReference type="SAM" id="Phobius"/>
    </source>
</evidence>
<dbReference type="PANTHER" id="PTHR30590">
    <property type="entry name" value="INNER MEMBRANE PROTEIN"/>
    <property type="match status" value="1"/>
</dbReference>
<dbReference type="InterPro" id="IPR052529">
    <property type="entry name" value="Bact_Transport_Assoc"/>
</dbReference>
<dbReference type="Pfam" id="PF04235">
    <property type="entry name" value="DUF418"/>
    <property type="match status" value="1"/>
</dbReference>